<reference evidence="2" key="1">
    <citation type="submission" date="2016-06" db="EMBL/GenBank/DDBJ databases">
        <title>Parallel loss of symbiosis genes in relatives of nitrogen-fixing non-legume Parasponia.</title>
        <authorList>
            <person name="Van Velzen R."/>
            <person name="Holmer R."/>
            <person name="Bu F."/>
            <person name="Rutten L."/>
            <person name="Van Zeijl A."/>
            <person name="Liu W."/>
            <person name="Santuari L."/>
            <person name="Cao Q."/>
            <person name="Sharma T."/>
            <person name="Shen D."/>
            <person name="Roswanjaya Y."/>
            <person name="Wardhani T."/>
            <person name="Kalhor M.S."/>
            <person name="Jansen J."/>
            <person name="Van den Hoogen J."/>
            <person name="Gungor B."/>
            <person name="Hartog M."/>
            <person name="Hontelez J."/>
            <person name="Verver J."/>
            <person name="Yang W.-C."/>
            <person name="Schijlen E."/>
            <person name="Repin R."/>
            <person name="Schilthuizen M."/>
            <person name="Schranz E."/>
            <person name="Heidstra R."/>
            <person name="Miyata K."/>
            <person name="Fedorova E."/>
            <person name="Kohlen W."/>
            <person name="Bisseling T."/>
            <person name="Smit S."/>
            <person name="Geurts R."/>
        </authorList>
    </citation>
    <scope>NUCLEOTIDE SEQUENCE [LARGE SCALE GENOMIC DNA]</scope>
    <source>
        <strain evidence="2">cv. RG33-2</strain>
    </source>
</reference>
<dbReference type="Proteomes" id="UP000237000">
    <property type="component" value="Unassembled WGS sequence"/>
</dbReference>
<evidence type="ECO:0000313" key="2">
    <source>
        <dbReference type="Proteomes" id="UP000237000"/>
    </source>
</evidence>
<accession>A0A2P5CWN9</accession>
<name>A0A2P5CWN9_TREOI</name>
<comment type="caution">
    <text evidence="1">The sequence shown here is derived from an EMBL/GenBank/DDBJ whole genome shotgun (WGS) entry which is preliminary data.</text>
</comment>
<dbReference type="AlphaFoldDB" id="A0A2P5CWN9"/>
<proteinExistence type="predicted"/>
<evidence type="ECO:0000313" key="1">
    <source>
        <dbReference type="EMBL" id="PON65459.1"/>
    </source>
</evidence>
<protein>
    <submittedName>
        <fullName evidence="1">Uncharacterized protein</fullName>
    </submittedName>
</protein>
<keyword evidence="2" id="KW-1185">Reference proteome</keyword>
<dbReference type="InParanoid" id="A0A2P5CWN9"/>
<gene>
    <name evidence="1" type="ORF">TorRG33x02_270700</name>
</gene>
<organism evidence="1 2">
    <name type="scientific">Trema orientale</name>
    <name type="common">Charcoal tree</name>
    <name type="synonym">Celtis orientalis</name>
    <dbReference type="NCBI Taxonomy" id="63057"/>
    <lineage>
        <taxon>Eukaryota</taxon>
        <taxon>Viridiplantae</taxon>
        <taxon>Streptophyta</taxon>
        <taxon>Embryophyta</taxon>
        <taxon>Tracheophyta</taxon>
        <taxon>Spermatophyta</taxon>
        <taxon>Magnoliopsida</taxon>
        <taxon>eudicotyledons</taxon>
        <taxon>Gunneridae</taxon>
        <taxon>Pentapetalae</taxon>
        <taxon>rosids</taxon>
        <taxon>fabids</taxon>
        <taxon>Rosales</taxon>
        <taxon>Cannabaceae</taxon>
        <taxon>Trema</taxon>
    </lineage>
</organism>
<sequence length="100" mass="10702">MKVKEKKFLCKGYGGKEIGQTAQSFGLISVQNDDECRVDKDGQGNGGMPEVVEMVGGDGVVAVEWLVPFGADKELHGNGGCVASHDKKGLGVPELRRWEP</sequence>
<dbReference type="EMBL" id="JXTC01000320">
    <property type="protein sequence ID" value="PON65459.1"/>
    <property type="molecule type" value="Genomic_DNA"/>
</dbReference>